<organism evidence="16">
    <name type="scientific">Astrohamma tuberculatum</name>
    <dbReference type="NCBI Taxonomy" id="462868"/>
    <lineage>
        <taxon>Eukaryota</taxon>
        <taxon>Metazoa</taxon>
        <taxon>Echinodermata</taxon>
        <taxon>Eleutherozoa</taxon>
        <taxon>Asterozoa</taxon>
        <taxon>Ophiuroidea</taxon>
        <taxon>Ophiuridea</taxon>
        <taxon>Euryalida</taxon>
        <taxon>Gorgonocephalidae</taxon>
        <taxon>Astrohamma</taxon>
    </lineage>
</organism>
<comment type="function">
    <text evidence="15">Core subunit of the mitochondrial membrane respiratory chain NADH dehydrogenase (Complex I) which catalyzes electron transfer from NADH through the respiratory chain, using ubiquinone as an electron acceptor. Essential for the catalytic activity and assembly of complex I.</text>
</comment>
<keyword evidence="9 15" id="KW-0249">Electron transport</keyword>
<evidence type="ECO:0000256" key="7">
    <source>
        <dbReference type="ARBA" id="ARBA00022692"/>
    </source>
</evidence>
<sequence>MIYIIVFMIVGGSLIVLWSCSPYYGVFGILLQSVGYSLFLCFYGFPFFSLIFLLIYVGGMLIVFLFSSVLSAERYPSSSILEIIFFLLSINLLIFPFLNINFSSNLSFSLLSLSSETHIGEIMGLLGGLTCLVAIILFVSLMVVFSLCFEHSQSSLRKL</sequence>
<keyword evidence="11 15" id="KW-0520">NAD</keyword>
<keyword evidence="10 15" id="KW-1133">Transmembrane helix</keyword>
<feature type="transmembrane region" description="Helical" evidence="15">
    <location>
        <begin position="122"/>
        <end position="149"/>
    </location>
</feature>
<keyword evidence="15" id="KW-0830">Ubiquinone</keyword>
<evidence type="ECO:0000256" key="9">
    <source>
        <dbReference type="ARBA" id="ARBA00022982"/>
    </source>
</evidence>
<evidence type="ECO:0000256" key="10">
    <source>
        <dbReference type="ARBA" id="ARBA00022989"/>
    </source>
</evidence>
<evidence type="ECO:0000256" key="3">
    <source>
        <dbReference type="ARBA" id="ARBA00012944"/>
    </source>
</evidence>
<dbReference type="EMBL" id="MH671876">
    <property type="protein sequence ID" value="AYW52641.1"/>
    <property type="molecule type" value="Genomic_DNA"/>
</dbReference>
<proteinExistence type="inferred from homology"/>
<protein>
    <recommendedName>
        <fullName evidence="4 15">NADH-ubiquinone oxidoreductase chain 6</fullName>
        <ecNumber evidence="3 15">7.1.1.2</ecNumber>
    </recommendedName>
</protein>
<keyword evidence="12 15" id="KW-0496">Mitochondrion</keyword>
<name>A0A3G5FPS7_9ECHI</name>
<dbReference type="InterPro" id="IPR001457">
    <property type="entry name" value="NADH_UbQ/plastoQ_OxRdtase_su6"/>
</dbReference>
<evidence type="ECO:0000256" key="2">
    <source>
        <dbReference type="ARBA" id="ARBA00005698"/>
    </source>
</evidence>
<keyword evidence="5 15" id="KW-0813">Transport</keyword>
<dbReference type="InterPro" id="IPR050269">
    <property type="entry name" value="ComplexI_Subunit6"/>
</dbReference>
<gene>
    <name evidence="16" type="primary">nad6</name>
</gene>
<evidence type="ECO:0000256" key="1">
    <source>
        <dbReference type="ARBA" id="ARBA00004225"/>
    </source>
</evidence>
<dbReference type="InterPro" id="IPR042106">
    <property type="entry name" value="Nuo/plastoQ_OxRdtase_6_NuoJ"/>
</dbReference>
<dbReference type="GO" id="GO:0031966">
    <property type="term" value="C:mitochondrial membrane"/>
    <property type="evidence" value="ECO:0007669"/>
    <property type="project" value="UniProtKB-SubCell"/>
</dbReference>
<keyword evidence="6 15" id="KW-0679">Respiratory chain</keyword>
<comment type="subcellular location">
    <subcellularLocation>
        <location evidence="1 15">Mitochondrion membrane</location>
        <topology evidence="1 15">Multi-pass membrane protein</topology>
    </subcellularLocation>
</comment>
<evidence type="ECO:0000256" key="4">
    <source>
        <dbReference type="ARBA" id="ARBA00021095"/>
    </source>
</evidence>
<evidence type="ECO:0000256" key="15">
    <source>
        <dbReference type="RuleBase" id="RU004430"/>
    </source>
</evidence>
<dbReference type="GO" id="GO:0008137">
    <property type="term" value="F:NADH dehydrogenase (ubiquinone) activity"/>
    <property type="evidence" value="ECO:0007669"/>
    <property type="project" value="UniProtKB-UniRule"/>
</dbReference>
<evidence type="ECO:0000256" key="11">
    <source>
        <dbReference type="ARBA" id="ARBA00023027"/>
    </source>
</evidence>
<dbReference type="AlphaFoldDB" id="A0A3G5FPS7"/>
<feature type="transmembrane region" description="Helical" evidence="15">
    <location>
        <begin position="36"/>
        <end position="67"/>
    </location>
</feature>
<evidence type="ECO:0000256" key="8">
    <source>
        <dbReference type="ARBA" id="ARBA00022967"/>
    </source>
</evidence>
<feature type="transmembrane region" description="Helical" evidence="15">
    <location>
        <begin position="5"/>
        <end position="24"/>
    </location>
</feature>
<keyword evidence="7 15" id="KW-0812">Transmembrane</keyword>
<evidence type="ECO:0000256" key="5">
    <source>
        <dbReference type="ARBA" id="ARBA00022448"/>
    </source>
</evidence>
<evidence type="ECO:0000256" key="6">
    <source>
        <dbReference type="ARBA" id="ARBA00022660"/>
    </source>
</evidence>
<dbReference type="Pfam" id="PF00499">
    <property type="entry name" value="Oxidored_q3"/>
    <property type="match status" value="1"/>
</dbReference>
<dbReference type="PANTHER" id="PTHR11435:SF1">
    <property type="entry name" value="NADH-UBIQUINONE OXIDOREDUCTASE CHAIN 6"/>
    <property type="match status" value="1"/>
</dbReference>
<dbReference type="Gene3D" id="1.20.120.1200">
    <property type="entry name" value="NADH-ubiquinone/plastoquinone oxidoreductase chain 6, subunit NuoJ"/>
    <property type="match status" value="1"/>
</dbReference>
<dbReference type="PANTHER" id="PTHR11435">
    <property type="entry name" value="NADH UBIQUINONE OXIDOREDUCTASE SUBUNIT ND6"/>
    <property type="match status" value="1"/>
</dbReference>
<comment type="catalytic activity">
    <reaction evidence="14 15">
        <text>a ubiquinone + NADH + 5 H(+)(in) = a ubiquinol + NAD(+) + 4 H(+)(out)</text>
        <dbReference type="Rhea" id="RHEA:29091"/>
        <dbReference type="Rhea" id="RHEA-COMP:9565"/>
        <dbReference type="Rhea" id="RHEA-COMP:9566"/>
        <dbReference type="ChEBI" id="CHEBI:15378"/>
        <dbReference type="ChEBI" id="CHEBI:16389"/>
        <dbReference type="ChEBI" id="CHEBI:17976"/>
        <dbReference type="ChEBI" id="CHEBI:57540"/>
        <dbReference type="ChEBI" id="CHEBI:57945"/>
        <dbReference type="EC" id="7.1.1.2"/>
    </reaction>
</comment>
<keyword evidence="13 15" id="KW-0472">Membrane</keyword>
<evidence type="ECO:0000256" key="13">
    <source>
        <dbReference type="ARBA" id="ARBA00023136"/>
    </source>
</evidence>
<keyword evidence="8 15" id="KW-1278">Translocase</keyword>
<feature type="transmembrane region" description="Helical" evidence="15">
    <location>
        <begin position="79"/>
        <end position="102"/>
    </location>
</feature>
<geneLocation type="mitochondrion" evidence="16"/>
<evidence type="ECO:0000256" key="12">
    <source>
        <dbReference type="ARBA" id="ARBA00023128"/>
    </source>
</evidence>
<dbReference type="EC" id="7.1.1.2" evidence="3 15"/>
<comment type="similarity">
    <text evidence="2 15">Belongs to the complex I subunit 6 family.</text>
</comment>
<evidence type="ECO:0000313" key="16">
    <source>
        <dbReference type="EMBL" id="AYW52641.1"/>
    </source>
</evidence>
<reference evidence="16" key="1">
    <citation type="journal article" date="2018" name="Mol. Phylogenet. Evol.">
        <title>Conservation of mitochondrial genome arrangements in brittle stars (Echinodermata, Ophiuroidea).</title>
        <authorList>
            <person name="Galaska M.P."/>
            <person name="Li Y."/>
            <person name="Kocot K.M."/>
            <person name="Mahon A.R."/>
            <person name="Halanych K.M."/>
        </authorList>
    </citation>
    <scope>NUCLEOTIDE SEQUENCE</scope>
    <source>
        <strain evidence="16">Op610.1E</strain>
    </source>
</reference>
<accession>A0A3G5FPS7</accession>
<evidence type="ECO:0000256" key="14">
    <source>
        <dbReference type="ARBA" id="ARBA00049551"/>
    </source>
</evidence>